<evidence type="ECO:0008006" key="3">
    <source>
        <dbReference type="Google" id="ProtNLM"/>
    </source>
</evidence>
<dbReference type="Pfam" id="PF12028">
    <property type="entry name" value="DUF3515"/>
    <property type="match status" value="1"/>
</dbReference>
<comment type="caution">
    <text evidence="1">The sequence shown here is derived from an EMBL/GenBank/DDBJ whole genome shotgun (WGS) entry which is preliminary data.</text>
</comment>
<evidence type="ECO:0000313" key="1">
    <source>
        <dbReference type="EMBL" id="GMA40416.1"/>
    </source>
</evidence>
<sequence length="149" mass="15045">MRGRHVGAGLALLMLAGCGGPVEVAPAPAATSDACTSAASAWPEEVAGAARADTRPASGATAAWAAGADPAIIGRCGVPVPGPTTLECIAVDDVDWIAERLDDGMRFTTYGRDPAVEILVPDHYAPEPLVLSAFGTVAGLGEPTGHRCR</sequence>
<dbReference type="EMBL" id="BSUO01000001">
    <property type="protein sequence ID" value="GMA40416.1"/>
    <property type="molecule type" value="Genomic_DNA"/>
</dbReference>
<gene>
    <name evidence="1" type="ORF">GCM10025883_24610</name>
</gene>
<dbReference type="Proteomes" id="UP001157126">
    <property type="component" value="Unassembled WGS sequence"/>
</dbReference>
<accession>A0ABQ6ISJ4</accession>
<proteinExistence type="predicted"/>
<organism evidence="1 2">
    <name type="scientific">Mobilicoccus caccae</name>
    <dbReference type="NCBI Taxonomy" id="1859295"/>
    <lineage>
        <taxon>Bacteria</taxon>
        <taxon>Bacillati</taxon>
        <taxon>Actinomycetota</taxon>
        <taxon>Actinomycetes</taxon>
        <taxon>Micrococcales</taxon>
        <taxon>Dermatophilaceae</taxon>
        <taxon>Mobilicoccus</taxon>
    </lineage>
</organism>
<reference evidence="2" key="1">
    <citation type="journal article" date="2019" name="Int. J. Syst. Evol. Microbiol.">
        <title>The Global Catalogue of Microorganisms (GCM) 10K type strain sequencing project: providing services to taxonomists for standard genome sequencing and annotation.</title>
        <authorList>
            <consortium name="The Broad Institute Genomics Platform"/>
            <consortium name="The Broad Institute Genome Sequencing Center for Infectious Disease"/>
            <person name="Wu L."/>
            <person name="Ma J."/>
        </authorList>
    </citation>
    <scope>NUCLEOTIDE SEQUENCE [LARGE SCALE GENOMIC DNA]</scope>
    <source>
        <strain evidence="2">NBRC 113072</strain>
    </source>
</reference>
<keyword evidence="2" id="KW-1185">Reference proteome</keyword>
<dbReference type="PROSITE" id="PS51257">
    <property type="entry name" value="PROKAR_LIPOPROTEIN"/>
    <property type="match status" value="1"/>
</dbReference>
<evidence type="ECO:0000313" key="2">
    <source>
        <dbReference type="Proteomes" id="UP001157126"/>
    </source>
</evidence>
<dbReference type="InterPro" id="IPR021903">
    <property type="entry name" value="DUF3515"/>
</dbReference>
<protein>
    <recommendedName>
        <fullName evidence="3">DUF3515 family protein</fullName>
    </recommendedName>
</protein>
<name>A0ABQ6ISJ4_9MICO</name>